<dbReference type="Proteomes" id="UP000285517">
    <property type="component" value="Chromosome"/>
</dbReference>
<feature type="transmembrane region" description="Helical" evidence="1">
    <location>
        <begin position="147"/>
        <end position="176"/>
    </location>
</feature>
<keyword evidence="1" id="KW-0812">Transmembrane</keyword>
<feature type="transmembrane region" description="Helical" evidence="1">
    <location>
        <begin position="12"/>
        <end position="28"/>
    </location>
</feature>
<evidence type="ECO:0000256" key="1">
    <source>
        <dbReference type="SAM" id="Phobius"/>
    </source>
</evidence>
<feature type="transmembrane region" description="Helical" evidence="1">
    <location>
        <begin position="409"/>
        <end position="426"/>
    </location>
</feature>
<feature type="transmembrane region" description="Helical" evidence="1">
    <location>
        <begin position="235"/>
        <end position="263"/>
    </location>
</feature>
<dbReference type="AlphaFoldDB" id="A0A410G5N1"/>
<dbReference type="KEGG" id="aev:EI546_13030"/>
<feature type="transmembrane region" description="Helical" evidence="1">
    <location>
        <begin position="59"/>
        <end position="77"/>
    </location>
</feature>
<name>A0A410G5N1_9FLAO</name>
<dbReference type="EMBL" id="CP034951">
    <property type="protein sequence ID" value="QAA82586.1"/>
    <property type="molecule type" value="Genomic_DNA"/>
</dbReference>
<dbReference type="GO" id="GO:0005886">
    <property type="term" value="C:plasma membrane"/>
    <property type="evidence" value="ECO:0007669"/>
    <property type="project" value="UniProtKB-SubCell"/>
</dbReference>
<evidence type="ECO:0000313" key="2">
    <source>
        <dbReference type="EMBL" id="QAA82586.1"/>
    </source>
</evidence>
<organism evidence="2 3">
    <name type="scientific">Aequorivita ciconiae</name>
    <dbReference type="NCBI Taxonomy" id="2494375"/>
    <lineage>
        <taxon>Bacteria</taxon>
        <taxon>Pseudomonadati</taxon>
        <taxon>Bacteroidota</taxon>
        <taxon>Flavobacteriia</taxon>
        <taxon>Flavobacteriales</taxon>
        <taxon>Flavobacteriaceae</taxon>
        <taxon>Aequorivita</taxon>
    </lineage>
</organism>
<gene>
    <name evidence="2" type="ORF">EI546_13030</name>
</gene>
<keyword evidence="1" id="KW-0472">Membrane</keyword>
<evidence type="ECO:0000313" key="3">
    <source>
        <dbReference type="Proteomes" id="UP000285517"/>
    </source>
</evidence>
<keyword evidence="1" id="KW-1133">Transmembrane helix</keyword>
<keyword evidence="3" id="KW-1185">Reference proteome</keyword>
<feature type="transmembrane region" description="Helical" evidence="1">
    <location>
        <begin position="34"/>
        <end position="52"/>
    </location>
</feature>
<dbReference type="OrthoDB" id="1491846at2"/>
<proteinExistence type="predicted"/>
<dbReference type="GO" id="GO:0016758">
    <property type="term" value="F:hexosyltransferase activity"/>
    <property type="evidence" value="ECO:0007669"/>
    <property type="project" value="InterPro"/>
</dbReference>
<feature type="transmembrane region" description="Helical" evidence="1">
    <location>
        <begin position="284"/>
        <end position="304"/>
    </location>
</feature>
<reference evidence="2 3" key="1">
    <citation type="submission" date="2019-01" db="EMBL/GenBank/DDBJ databases">
        <title>Complete genome sequencing of Aequorivita sp. H23M31.</title>
        <authorList>
            <person name="Bae J.-W."/>
        </authorList>
    </citation>
    <scope>NUCLEOTIDE SEQUENCE [LARGE SCALE GENOMIC DNA]</scope>
    <source>
        <strain evidence="2 3">H23M31</strain>
    </source>
</reference>
<accession>A0A410G5N1</accession>
<protein>
    <submittedName>
        <fullName evidence="2">DUF2029 domain-containing protein</fullName>
    </submittedName>
</protein>
<feature type="transmembrane region" description="Helical" evidence="1">
    <location>
        <begin position="196"/>
        <end position="215"/>
    </location>
</feature>
<feature type="transmembrane region" description="Helical" evidence="1">
    <location>
        <begin position="343"/>
        <end position="365"/>
    </location>
</feature>
<dbReference type="Pfam" id="PF26314">
    <property type="entry name" value="MptA_B_family"/>
    <property type="match status" value="1"/>
</dbReference>
<feature type="transmembrane region" description="Helical" evidence="1">
    <location>
        <begin position="435"/>
        <end position="454"/>
    </location>
</feature>
<feature type="transmembrane region" description="Helical" evidence="1">
    <location>
        <begin position="377"/>
        <end position="397"/>
    </location>
</feature>
<dbReference type="RefSeq" id="WP_128250951.1">
    <property type="nucleotide sequence ID" value="NZ_CP034951.1"/>
</dbReference>
<sequence length="471" mass="54833">MSNVFKLSKIPLLFAITSIAFYISFAYDLERSDFIKLITLYCALFLIAYLYIEKWKQSFGLLVGFGITFRVIFLFAIPNLSQDFYRFIWDGHLMAQGVNPYLFTPTMYFNDLSISQDIIIPNANNLYRGMGALSGSHFSNYPPINQFLFTIAALIGGKSILSSIMVLRVLIILADVGILYFGKKILRRLKLPVNNIFWYFLNPFIIIELTGNLHFEGVMLFLLIWSLYSLFKRKWLWAAVLFGISISVKLIPLLFLPLFFRYFGSKNKIPRIFESYEVSIKKLIEFYLIVGVTVVVTFLPFLSVEFMRNFTSTLALWFQDFEFNASVYYIIRWIGFQVVGWNIIGIIGKIIPIIVFLLIMGIAFFRRNNTREKLLTAMLFAISIYFLLATTVHPWYIATPLLLSVFTRYKFPIVWSLMVMLSYSAYGKDGVDENLWLVALEYFVVIGFAIWEIYFRPKESTQIYKGHNQID</sequence>